<evidence type="ECO:0000256" key="5">
    <source>
        <dbReference type="ARBA" id="ARBA00013059"/>
    </source>
</evidence>
<comment type="pathway">
    <text evidence="2 16">Amino-acid biosynthesis; L-methionine biosynthesis via de novo pathway; L-homoserine from L-aspartate: step 1/3.</text>
</comment>
<protein>
    <recommendedName>
        <fullName evidence="6 15">Aspartokinase</fullName>
        <ecNumber evidence="5 15">2.7.2.4</ecNumber>
    </recommendedName>
</protein>
<dbReference type="SUPFAM" id="SSF55021">
    <property type="entry name" value="ACT-like"/>
    <property type="match status" value="2"/>
</dbReference>
<comment type="similarity">
    <text evidence="4 15">Belongs to the aspartokinase family.</text>
</comment>
<dbReference type="GO" id="GO:0009089">
    <property type="term" value="P:lysine biosynthetic process via diaminopimelate"/>
    <property type="evidence" value="ECO:0007669"/>
    <property type="project" value="UniProtKB-UniPathway"/>
</dbReference>
<dbReference type="InterPro" id="IPR001048">
    <property type="entry name" value="Asp/Glu/Uridylate_kinase"/>
</dbReference>
<name>A0A6I4TT21_9SPHN</name>
<feature type="binding site" evidence="14">
    <location>
        <begin position="209"/>
        <end position="210"/>
    </location>
    <ligand>
        <name>ATP</name>
        <dbReference type="ChEBI" id="CHEBI:30616"/>
    </ligand>
</feature>
<dbReference type="PANTHER" id="PTHR21499:SF3">
    <property type="entry name" value="ASPARTOKINASE"/>
    <property type="match status" value="1"/>
</dbReference>
<dbReference type="InterPro" id="IPR005260">
    <property type="entry name" value="Asp_kin_monofn"/>
</dbReference>
<dbReference type="PIRSF" id="PIRSF000726">
    <property type="entry name" value="Asp_kin"/>
    <property type="match status" value="1"/>
</dbReference>
<dbReference type="GO" id="GO:0009090">
    <property type="term" value="P:homoserine biosynthetic process"/>
    <property type="evidence" value="ECO:0007669"/>
    <property type="project" value="TreeGrafter"/>
</dbReference>
<dbReference type="OrthoDB" id="9799110at2"/>
<comment type="catalytic activity">
    <reaction evidence="13 15">
        <text>L-aspartate + ATP = 4-phospho-L-aspartate + ADP</text>
        <dbReference type="Rhea" id="RHEA:23776"/>
        <dbReference type="ChEBI" id="CHEBI:29991"/>
        <dbReference type="ChEBI" id="CHEBI:30616"/>
        <dbReference type="ChEBI" id="CHEBI:57535"/>
        <dbReference type="ChEBI" id="CHEBI:456216"/>
        <dbReference type="EC" id="2.7.2.4"/>
    </reaction>
</comment>
<dbReference type="Gene3D" id="3.40.1160.10">
    <property type="entry name" value="Acetylglutamate kinase-like"/>
    <property type="match status" value="1"/>
</dbReference>
<dbReference type="EC" id="2.7.2.4" evidence="5 15"/>
<comment type="pathway">
    <text evidence="3 16">Amino-acid biosynthesis; L-threonine biosynthesis; L-threonine from L-aspartate: step 1/5.</text>
</comment>
<dbReference type="Proteomes" id="UP000469430">
    <property type="component" value="Unassembled WGS sequence"/>
</dbReference>
<feature type="binding site" evidence="14">
    <location>
        <position position="47"/>
    </location>
    <ligand>
        <name>substrate</name>
    </ligand>
</feature>
<comment type="pathway">
    <text evidence="1 16">Amino-acid biosynthesis; L-lysine biosynthesis via DAP pathway; (S)-tetrahydrodipicolinate from L-aspartate: step 1/4.</text>
</comment>
<dbReference type="NCBIfam" id="NF005154">
    <property type="entry name" value="PRK06635.1-2"/>
    <property type="match status" value="1"/>
</dbReference>
<keyword evidence="7 16" id="KW-0028">Amino-acid biosynthesis</keyword>
<feature type="binding site" evidence="14">
    <location>
        <position position="184"/>
    </location>
    <ligand>
        <name>ATP</name>
        <dbReference type="ChEBI" id="CHEBI:30616"/>
    </ligand>
</feature>
<dbReference type="InterPro" id="IPR018042">
    <property type="entry name" value="Aspartate_kinase_CS"/>
</dbReference>
<evidence type="ECO:0000256" key="8">
    <source>
        <dbReference type="ARBA" id="ARBA00022679"/>
    </source>
</evidence>
<proteinExistence type="inferred from homology"/>
<evidence type="ECO:0000256" key="1">
    <source>
        <dbReference type="ARBA" id="ARBA00004766"/>
    </source>
</evidence>
<evidence type="ECO:0000256" key="4">
    <source>
        <dbReference type="ARBA" id="ARBA00010122"/>
    </source>
</evidence>
<reference evidence="18 19" key="1">
    <citation type="submission" date="2019-12" db="EMBL/GenBank/DDBJ databases">
        <title>Genomic-based taxomic classification of the family Erythrobacteraceae.</title>
        <authorList>
            <person name="Xu L."/>
        </authorList>
    </citation>
    <scope>NUCLEOTIDE SEQUENCE [LARGE SCALE GENOMIC DNA]</scope>
    <source>
        <strain evidence="18 19">S36</strain>
    </source>
</reference>
<evidence type="ECO:0000256" key="13">
    <source>
        <dbReference type="ARBA" id="ARBA00047872"/>
    </source>
</evidence>
<dbReference type="PROSITE" id="PS51671">
    <property type="entry name" value="ACT"/>
    <property type="match status" value="1"/>
</dbReference>
<evidence type="ECO:0000256" key="7">
    <source>
        <dbReference type="ARBA" id="ARBA00022605"/>
    </source>
</evidence>
<dbReference type="UniPathway" id="UPA00051">
    <property type="reaction ID" value="UER00462"/>
</dbReference>
<dbReference type="NCBIfam" id="NF005155">
    <property type="entry name" value="PRK06635.1-4"/>
    <property type="match status" value="1"/>
</dbReference>
<dbReference type="InterPro" id="IPR002912">
    <property type="entry name" value="ACT_dom"/>
</dbReference>
<evidence type="ECO:0000256" key="3">
    <source>
        <dbReference type="ARBA" id="ARBA00005139"/>
    </source>
</evidence>
<feature type="binding site" evidence="14">
    <location>
        <begin position="173"/>
        <end position="174"/>
    </location>
    <ligand>
        <name>ATP</name>
        <dbReference type="ChEBI" id="CHEBI:30616"/>
    </ligand>
</feature>
<dbReference type="CDD" id="cd04923">
    <property type="entry name" value="ACT_AK-LysC-DapG-like_2"/>
    <property type="match status" value="1"/>
</dbReference>
<dbReference type="InterPro" id="IPR001341">
    <property type="entry name" value="Asp_kinase"/>
</dbReference>
<evidence type="ECO:0000256" key="16">
    <source>
        <dbReference type="RuleBase" id="RU004249"/>
    </source>
</evidence>
<dbReference type="Pfam" id="PF00696">
    <property type="entry name" value="AA_kinase"/>
    <property type="match status" value="1"/>
</dbReference>
<evidence type="ECO:0000256" key="9">
    <source>
        <dbReference type="ARBA" id="ARBA00022741"/>
    </source>
</evidence>
<dbReference type="FunFam" id="3.30.2130.10:FF:000002">
    <property type="entry name" value="Aspartokinase"/>
    <property type="match status" value="1"/>
</dbReference>
<dbReference type="GO" id="GO:0009088">
    <property type="term" value="P:threonine biosynthetic process"/>
    <property type="evidence" value="ECO:0007669"/>
    <property type="project" value="UniProtKB-UniPathway"/>
</dbReference>
<feature type="domain" description="ACT" evidence="17">
    <location>
        <begin position="276"/>
        <end position="360"/>
    </location>
</feature>
<keyword evidence="9 14" id="KW-0547">Nucleotide-binding</keyword>
<evidence type="ECO:0000313" key="18">
    <source>
        <dbReference type="EMBL" id="MXO97758.1"/>
    </source>
</evidence>
<dbReference type="GO" id="GO:0004072">
    <property type="term" value="F:aspartate kinase activity"/>
    <property type="evidence" value="ECO:0007669"/>
    <property type="project" value="UniProtKB-EC"/>
</dbReference>
<evidence type="ECO:0000259" key="17">
    <source>
        <dbReference type="PROSITE" id="PS51671"/>
    </source>
</evidence>
<keyword evidence="11 14" id="KW-0067">ATP-binding</keyword>
<keyword evidence="8 15" id="KW-0808">Transferase</keyword>
<dbReference type="UniPathway" id="UPA00034">
    <property type="reaction ID" value="UER00015"/>
</dbReference>
<evidence type="ECO:0000256" key="2">
    <source>
        <dbReference type="ARBA" id="ARBA00004986"/>
    </source>
</evidence>
<evidence type="ECO:0000256" key="12">
    <source>
        <dbReference type="ARBA" id="ARBA00023154"/>
    </source>
</evidence>
<dbReference type="InterPro" id="IPR045865">
    <property type="entry name" value="ACT-like_dom_sf"/>
</dbReference>
<dbReference type="RefSeq" id="WP_161389455.1">
    <property type="nucleotide sequence ID" value="NZ_JBHSCP010000001.1"/>
</dbReference>
<dbReference type="InterPro" id="IPR041740">
    <property type="entry name" value="AKii-LysC-BS"/>
</dbReference>
<organism evidence="18 19">
    <name type="scientific">Croceibacterium xixiisoli</name>
    <dbReference type="NCBI Taxonomy" id="1476466"/>
    <lineage>
        <taxon>Bacteria</taxon>
        <taxon>Pseudomonadati</taxon>
        <taxon>Pseudomonadota</taxon>
        <taxon>Alphaproteobacteria</taxon>
        <taxon>Sphingomonadales</taxon>
        <taxon>Erythrobacteraceae</taxon>
        <taxon>Croceibacterium</taxon>
    </lineage>
</organism>
<evidence type="ECO:0000256" key="15">
    <source>
        <dbReference type="RuleBase" id="RU003448"/>
    </source>
</evidence>
<evidence type="ECO:0000256" key="14">
    <source>
        <dbReference type="PIRSR" id="PIRSR000726-1"/>
    </source>
</evidence>
<dbReference type="Gene3D" id="3.30.2130.10">
    <property type="entry name" value="VC0802-like"/>
    <property type="match status" value="1"/>
</dbReference>
<comment type="caution">
    <text evidence="18">The sequence shown here is derived from an EMBL/GenBank/DDBJ whole genome shotgun (WGS) entry which is preliminary data.</text>
</comment>
<feature type="binding site" evidence="14">
    <location>
        <position position="74"/>
    </location>
    <ligand>
        <name>substrate</name>
    </ligand>
</feature>
<dbReference type="GO" id="GO:0005829">
    <property type="term" value="C:cytosol"/>
    <property type="evidence" value="ECO:0007669"/>
    <property type="project" value="TreeGrafter"/>
</dbReference>
<dbReference type="PANTHER" id="PTHR21499">
    <property type="entry name" value="ASPARTATE KINASE"/>
    <property type="match status" value="1"/>
</dbReference>
<dbReference type="UniPathway" id="UPA00050">
    <property type="reaction ID" value="UER00461"/>
</dbReference>
<evidence type="ECO:0000256" key="11">
    <source>
        <dbReference type="ARBA" id="ARBA00022840"/>
    </source>
</evidence>
<sequence>MARIVMKFGGTSMAGTERIRRVASIVRRQQAAGHEVAVVVSAMAGETDRLVNFCREANPLYDPAEYDVVVASGEQVTSGLLALTLQAMGCKARSWLGWQMPIHTVEAHAKARVTAIDSDALVASMQAGEIAVIPGFQGLSADNRITTLGRGGSDTSAVAVAAAIGADRCDIYTDVDGVYTTDPRIVSRARKLNHVTYEEMLELASVGAKVLQTRSVSLAMKENVRVQVLSSFIGDDAVPADELPGTMIVSDEEMEGLDMERQLVTGIALDKNEAKLILTRVPDRPGAVSTIFAPLADASINVDMIIQNVGRDKGETDVTFTVPLADLARAQALLEDKRDEIGFNRIITDSDVAKISVVGVGMKSHAGVAATMFKALADRGINIQAISTSEIKVSVLIEEAETELAVRVLHTAYGLDAEDEAA</sequence>
<accession>A0A6I4TT21</accession>
<keyword evidence="19" id="KW-1185">Reference proteome</keyword>
<dbReference type="NCBIfam" id="TIGR00657">
    <property type="entry name" value="asp_kinases"/>
    <property type="match status" value="1"/>
</dbReference>
<dbReference type="PROSITE" id="PS00324">
    <property type="entry name" value="ASPARTOKINASE"/>
    <property type="match status" value="1"/>
</dbReference>
<feature type="binding site" evidence="14">
    <location>
        <position position="179"/>
    </location>
    <ligand>
        <name>ATP</name>
        <dbReference type="ChEBI" id="CHEBI:30616"/>
    </ligand>
</feature>
<dbReference type="FunFam" id="3.40.1160.10:FF:000002">
    <property type="entry name" value="Aspartokinase"/>
    <property type="match status" value="1"/>
</dbReference>
<evidence type="ECO:0000313" key="19">
    <source>
        <dbReference type="Proteomes" id="UP000469430"/>
    </source>
</evidence>
<dbReference type="InterPro" id="IPR036393">
    <property type="entry name" value="AceGlu_kinase-like_sf"/>
</dbReference>
<evidence type="ECO:0000256" key="10">
    <source>
        <dbReference type="ARBA" id="ARBA00022777"/>
    </source>
</evidence>
<dbReference type="InterPro" id="IPR054352">
    <property type="entry name" value="ACT_Aspartokinase"/>
</dbReference>
<feature type="binding site" evidence="14">
    <location>
        <begin position="7"/>
        <end position="10"/>
    </location>
    <ligand>
        <name>ATP</name>
        <dbReference type="ChEBI" id="CHEBI:30616"/>
    </ligand>
</feature>
<dbReference type="CDD" id="cd04261">
    <property type="entry name" value="AAK_AKii-LysC-BS"/>
    <property type="match status" value="1"/>
</dbReference>
<dbReference type="Pfam" id="PF22468">
    <property type="entry name" value="ACT_9"/>
    <property type="match status" value="1"/>
</dbReference>
<dbReference type="GO" id="GO:0005524">
    <property type="term" value="F:ATP binding"/>
    <property type="evidence" value="ECO:0007669"/>
    <property type="project" value="UniProtKB-KW"/>
</dbReference>
<evidence type="ECO:0000256" key="6">
    <source>
        <dbReference type="ARBA" id="ARBA00016273"/>
    </source>
</evidence>
<dbReference type="CDD" id="cd04913">
    <property type="entry name" value="ACT_AKii-LysC-BS-like_1"/>
    <property type="match status" value="1"/>
</dbReference>
<dbReference type="EMBL" id="WTYJ01000001">
    <property type="protein sequence ID" value="MXO97758.1"/>
    <property type="molecule type" value="Genomic_DNA"/>
</dbReference>
<keyword evidence="10 15" id="KW-0418">Kinase</keyword>
<dbReference type="SUPFAM" id="SSF53633">
    <property type="entry name" value="Carbamate kinase-like"/>
    <property type="match status" value="1"/>
</dbReference>
<dbReference type="Pfam" id="PF01842">
    <property type="entry name" value="ACT"/>
    <property type="match status" value="1"/>
</dbReference>
<gene>
    <name evidence="18" type="ORF">GRI97_01995</name>
</gene>
<dbReference type="AlphaFoldDB" id="A0A6I4TT21"/>
<keyword evidence="12" id="KW-0457">Lysine biosynthesis</keyword>